<evidence type="ECO:0000259" key="10">
    <source>
        <dbReference type="Pfam" id="PF02911"/>
    </source>
</evidence>
<dbReference type="SUPFAM" id="SSF53328">
    <property type="entry name" value="Formyltransferase"/>
    <property type="match status" value="1"/>
</dbReference>
<dbReference type="STRING" id="1121884.SAMN02745131_00370"/>
<evidence type="ECO:0000256" key="2">
    <source>
        <dbReference type="ARBA" id="ARBA00010699"/>
    </source>
</evidence>
<dbReference type="InterPro" id="IPR005793">
    <property type="entry name" value="Formyl_trans_C"/>
</dbReference>
<evidence type="ECO:0000313" key="11">
    <source>
        <dbReference type="EMBL" id="SHE40408.1"/>
    </source>
</evidence>
<dbReference type="Gene3D" id="3.40.50.170">
    <property type="entry name" value="Formyl transferase, N-terminal domain"/>
    <property type="match status" value="1"/>
</dbReference>
<dbReference type="EMBL" id="FQUU01000001">
    <property type="protein sequence ID" value="SHE40408.1"/>
    <property type="molecule type" value="Genomic_DNA"/>
</dbReference>
<reference evidence="11 12" key="1">
    <citation type="submission" date="2016-11" db="EMBL/GenBank/DDBJ databases">
        <authorList>
            <person name="Jaros S."/>
            <person name="Januszkiewicz K."/>
            <person name="Wedrychowicz H."/>
        </authorList>
    </citation>
    <scope>NUCLEOTIDE SEQUENCE [LARGE SCALE GENOMIC DNA]</scope>
    <source>
        <strain evidence="11 12">DSM 18119</strain>
    </source>
</reference>
<dbReference type="AlphaFoldDB" id="A0A1M4T7V2"/>
<dbReference type="OrthoDB" id="9802815at2"/>
<evidence type="ECO:0000256" key="8">
    <source>
        <dbReference type="HAMAP-Rule" id="MF_00182"/>
    </source>
</evidence>
<dbReference type="InterPro" id="IPR041711">
    <property type="entry name" value="Met-tRNA-FMT_N"/>
</dbReference>
<evidence type="ECO:0000256" key="1">
    <source>
        <dbReference type="ARBA" id="ARBA00002606"/>
    </source>
</evidence>
<dbReference type="GO" id="GO:0004479">
    <property type="term" value="F:methionyl-tRNA formyltransferase activity"/>
    <property type="evidence" value="ECO:0007669"/>
    <property type="project" value="UniProtKB-UniRule"/>
</dbReference>
<keyword evidence="6 8" id="KW-0648">Protein biosynthesis</keyword>
<comment type="function">
    <text evidence="1 8">Attaches a formyl group to the free amino group of methionyl-tRNA(fMet). The formyl group appears to play a dual role in the initiator identity of N-formylmethionyl-tRNA by promoting its recognition by IF2 and preventing the misappropriation of this tRNA by the elongation apparatus.</text>
</comment>
<feature type="domain" description="Formyl transferase C-terminal" evidence="10">
    <location>
        <begin position="216"/>
        <end position="313"/>
    </location>
</feature>
<name>A0A1M4T7V2_9BACT</name>
<dbReference type="Gene3D" id="3.10.25.10">
    <property type="entry name" value="Formyl transferase, C-terminal domain"/>
    <property type="match status" value="1"/>
</dbReference>
<dbReference type="InterPro" id="IPR011034">
    <property type="entry name" value="Formyl_transferase-like_C_sf"/>
</dbReference>
<dbReference type="Pfam" id="PF00551">
    <property type="entry name" value="Formyl_trans_N"/>
    <property type="match status" value="1"/>
</dbReference>
<dbReference type="PANTHER" id="PTHR11138">
    <property type="entry name" value="METHIONYL-TRNA FORMYLTRANSFERASE"/>
    <property type="match status" value="1"/>
</dbReference>
<dbReference type="InterPro" id="IPR002376">
    <property type="entry name" value="Formyl_transf_N"/>
</dbReference>
<evidence type="ECO:0000256" key="4">
    <source>
        <dbReference type="ARBA" id="ARBA00016014"/>
    </source>
</evidence>
<feature type="domain" description="Formyl transferase N-terminal" evidence="9">
    <location>
        <begin position="7"/>
        <end position="184"/>
    </location>
</feature>
<comment type="similarity">
    <text evidence="2 8">Belongs to the Fmt family.</text>
</comment>
<proteinExistence type="inferred from homology"/>
<evidence type="ECO:0000313" key="12">
    <source>
        <dbReference type="Proteomes" id="UP000184048"/>
    </source>
</evidence>
<dbReference type="NCBIfam" id="TIGR00460">
    <property type="entry name" value="fmt"/>
    <property type="match status" value="1"/>
</dbReference>
<dbReference type="HAMAP" id="MF_00182">
    <property type="entry name" value="Formyl_trans"/>
    <property type="match status" value="1"/>
</dbReference>
<feature type="binding site" evidence="8">
    <location>
        <begin position="113"/>
        <end position="116"/>
    </location>
    <ligand>
        <name>(6S)-5,6,7,8-tetrahydrofolate</name>
        <dbReference type="ChEBI" id="CHEBI:57453"/>
    </ligand>
</feature>
<evidence type="ECO:0000256" key="3">
    <source>
        <dbReference type="ARBA" id="ARBA00012261"/>
    </source>
</evidence>
<gene>
    <name evidence="8" type="primary">fmt</name>
    <name evidence="11" type="ORF">SAMN02745131_00370</name>
</gene>
<dbReference type="GO" id="GO:0005829">
    <property type="term" value="C:cytosol"/>
    <property type="evidence" value="ECO:0007669"/>
    <property type="project" value="TreeGrafter"/>
</dbReference>
<sequence length="322" mass="36138">MNYKDLRIVFMGTPEFAVASLNALVQAGCNIVGVITAPDKPAGRGMKLQESPVKQYAIAKGLRVLQPEKLKNAQFLQELKDLNPDLQVVVAFRMLPEVVWNMPKRGTINVHGSLLPQYRGAAPINWAIINGEKQTGVTTFKLQHEIDTGDILLQQTIPIGENETAGEIHDRMKEVGAALLVKTIEELADGRLKEKPQVKTEDQRIQDTPALKHAPKIFTETCRIDWNQPLEAVNNLIRGLSPFPGAFTFLDQKMLKIYRGEKLSNSTNVQPGKYQTDGKTYLRFACADGFFNIKELQLEGKKRMNVEDFLRGYKFAETQSDN</sequence>
<accession>A0A1M4T7V2</accession>
<dbReference type="InterPro" id="IPR044135">
    <property type="entry name" value="Met-tRNA-FMT_C"/>
</dbReference>
<dbReference type="Proteomes" id="UP000184048">
    <property type="component" value="Unassembled WGS sequence"/>
</dbReference>
<dbReference type="InterPro" id="IPR036477">
    <property type="entry name" value="Formyl_transf_N_sf"/>
</dbReference>
<keyword evidence="12" id="KW-1185">Reference proteome</keyword>
<evidence type="ECO:0000256" key="7">
    <source>
        <dbReference type="ARBA" id="ARBA00048558"/>
    </source>
</evidence>
<dbReference type="EC" id="2.1.2.9" evidence="3 8"/>
<evidence type="ECO:0000256" key="6">
    <source>
        <dbReference type="ARBA" id="ARBA00022917"/>
    </source>
</evidence>
<evidence type="ECO:0000259" key="9">
    <source>
        <dbReference type="Pfam" id="PF00551"/>
    </source>
</evidence>
<dbReference type="CDD" id="cd08646">
    <property type="entry name" value="FMT_core_Met-tRNA-FMT_N"/>
    <property type="match status" value="1"/>
</dbReference>
<comment type="catalytic activity">
    <reaction evidence="7 8">
        <text>L-methionyl-tRNA(fMet) + (6R)-10-formyltetrahydrofolate = N-formyl-L-methionyl-tRNA(fMet) + (6S)-5,6,7,8-tetrahydrofolate + H(+)</text>
        <dbReference type="Rhea" id="RHEA:24380"/>
        <dbReference type="Rhea" id="RHEA-COMP:9952"/>
        <dbReference type="Rhea" id="RHEA-COMP:9953"/>
        <dbReference type="ChEBI" id="CHEBI:15378"/>
        <dbReference type="ChEBI" id="CHEBI:57453"/>
        <dbReference type="ChEBI" id="CHEBI:78530"/>
        <dbReference type="ChEBI" id="CHEBI:78844"/>
        <dbReference type="ChEBI" id="CHEBI:195366"/>
        <dbReference type="EC" id="2.1.2.9"/>
    </reaction>
</comment>
<dbReference type="RefSeq" id="WP_072833517.1">
    <property type="nucleotide sequence ID" value="NZ_FQUU01000001.1"/>
</dbReference>
<dbReference type="InterPro" id="IPR005794">
    <property type="entry name" value="Fmt"/>
</dbReference>
<organism evidence="11 12">
    <name type="scientific">Flavisolibacter ginsengisoli DSM 18119</name>
    <dbReference type="NCBI Taxonomy" id="1121884"/>
    <lineage>
        <taxon>Bacteria</taxon>
        <taxon>Pseudomonadati</taxon>
        <taxon>Bacteroidota</taxon>
        <taxon>Chitinophagia</taxon>
        <taxon>Chitinophagales</taxon>
        <taxon>Chitinophagaceae</taxon>
        <taxon>Flavisolibacter</taxon>
    </lineage>
</organism>
<dbReference type="Pfam" id="PF02911">
    <property type="entry name" value="Formyl_trans_C"/>
    <property type="match status" value="1"/>
</dbReference>
<dbReference type="CDD" id="cd08704">
    <property type="entry name" value="Met_tRNA_FMT_C"/>
    <property type="match status" value="1"/>
</dbReference>
<dbReference type="PANTHER" id="PTHR11138:SF5">
    <property type="entry name" value="METHIONYL-TRNA FORMYLTRANSFERASE, MITOCHONDRIAL"/>
    <property type="match status" value="1"/>
</dbReference>
<dbReference type="InterPro" id="IPR037022">
    <property type="entry name" value="Formyl_trans_C_sf"/>
</dbReference>
<evidence type="ECO:0000256" key="5">
    <source>
        <dbReference type="ARBA" id="ARBA00022679"/>
    </source>
</evidence>
<protein>
    <recommendedName>
        <fullName evidence="4 8">Methionyl-tRNA formyltransferase</fullName>
        <ecNumber evidence="3 8">2.1.2.9</ecNumber>
    </recommendedName>
</protein>
<keyword evidence="5 8" id="KW-0808">Transferase</keyword>
<dbReference type="SUPFAM" id="SSF50486">
    <property type="entry name" value="FMT C-terminal domain-like"/>
    <property type="match status" value="1"/>
</dbReference>